<evidence type="ECO:0000313" key="2">
    <source>
        <dbReference type="Proteomes" id="UP000467841"/>
    </source>
</evidence>
<dbReference type="SUPFAM" id="SSF54928">
    <property type="entry name" value="RNA-binding domain, RBD"/>
    <property type="match status" value="1"/>
</dbReference>
<dbReference type="OrthoDB" id="1085271at2759"/>
<proteinExistence type="predicted"/>
<comment type="caution">
    <text evidence="1">The sequence shown here is derived from an EMBL/GenBank/DDBJ whole genome shotgun (WGS) entry which is preliminary data.</text>
</comment>
<protein>
    <recommendedName>
        <fullName evidence="3">RRM domain-containing protein</fullName>
    </recommendedName>
</protein>
<evidence type="ECO:0000313" key="1">
    <source>
        <dbReference type="EMBL" id="CAA7055361.1"/>
    </source>
</evidence>
<name>A0A6D2KPW8_9BRAS</name>
<dbReference type="AlphaFoldDB" id="A0A6D2KPW8"/>
<keyword evidence="2" id="KW-1185">Reference proteome</keyword>
<dbReference type="InterPro" id="IPR035979">
    <property type="entry name" value="RBD_domain_sf"/>
</dbReference>
<sequence length="200" mass="22202">MKLKDPGPTIAEAKARGIERISVRGFERRDHEDVKSALREHFASCGRITDITIWFRQTVANIYFVGEGAADKALKLDGSVVAAGGWKVSAEPYPFSEERWIDVVVIRGYDYTSLSDSEVDVAVRDFLSSCGQVIQVMAIKRKGSIVAYIKGFFAGEKVVELNGSYLKGHKVAVTVLTTPFRNRRRITGRNALRIPHPGCE</sequence>
<dbReference type="Proteomes" id="UP000467841">
    <property type="component" value="Unassembled WGS sequence"/>
</dbReference>
<accession>A0A6D2KPW8</accession>
<organism evidence="1 2">
    <name type="scientific">Microthlaspi erraticum</name>
    <dbReference type="NCBI Taxonomy" id="1685480"/>
    <lineage>
        <taxon>Eukaryota</taxon>
        <taxon>Viridiplantae</taxon>
        <taxon>Streptophyta</taxon>
        <taxon>Embryophyta</taxon>
        <taxon>Tracheophyta</taxon>
        <taxon>Spermatophyta</taxon>
        <taxon>Magnoliopsida</taxon>
        <taxon>eudicotyledons</taxon>
        <taxon>Gunneridae</taxon>
        <taxon>Pentapetalae</taxon>
        <taxon>rosids</taxon>
        <taxon>malvids</taxon>
        <taxon>Brassicales</taxon>
        <taxon>Brassicaceae</taxon>
        <taxon>Coluteocarpeae</taxon>
        <taxon>Microthlaspi</taxon>
    </lineage>
</organism>
<reference evidence="1" key="1">
    <citation type="submission" date="2020-01" db="EMBL/GenBank/DDBJ databases">
        <authorList>
            <person name="Mishra B."/>
        </authorList>
    </citation>
    <scope>NUCLEOTIDE SEQUENCE [LARGE SCALE GENOMIC DNA]</scope>
</reference>
<gene>
    <name evidence="1" type="ORF">MERR_LOCUS42597</name>
</gene>
<dbReference type="GO" id="GO:0003676">
    <property type="term" value="F:nucleic acid binding"/>
    <property type="evidence" value="ECO:0007669"/>
    <property type="project" value="InterPro"/>
</dbReference>
<evidence type="ECO:0008006" key="3">
    <source>
        <dbReference type="Google" id="ProtNLM"/>
    </source>
</evidence>
<dbReference type="EMBL" id="CACVBM020001607">
    <property type="protein sequence ID" value="CAA7055361.1"/>
    <property type="molecule type" value="Genomic_DNA"/>
</dbReference>